<evidence type="ECO:0000313" key="3">
    <source>
        <dbReference type="Proteomes" id="UP000215224"/>
    </source>
</evidence>
<dbReference type="AlphaFoldDB" id="A0A223KWQ6"/>
<dbReference type="EMBL" id="CP018866">
    <property type="protein sequence ID" value="AST93834.1"/>
    <property type="molecule type" value="Genomic_DNA"/>
</dbReference>
<gene>
    <name evidence="2" type="ORF">BC6307_22435</name>
</gene>
<keyword evidence="3" id="KW-1185">Reference proteome</keyword>
<protein>
    <recommendedName>
        <fullName evidence="4">DUF2568 domain-containing protein</fullName>
    </recommendedName>
</protein>
<organism evidence="2 3">
    <name type="scientific">Sutcliffiella cohnii</name>
    <dbReference type="NCBI Taxonomy" id="33932"/>
    <lineage>
        <taxon>Bacteria</taxon>
        <taxon>Bacillati</taxon>
        <taxon>Bacillota</taxon>
        <taxon>Bacilli</taxon>
        <taxon>Bacillales</taxon>
        <taxon>Bacillaceae</taxon>
        <taxon>Sutcliffiella</taxon>
    </lineage>
</organism>
<dbReference type="KEGG" id="bcoh:BC6307_22435"/>
<feature type="transmembrane region" description="Helical" evidence="1">
    <location>
        <begin position="59"/>
        <end position="77"/>
    </location>
</feature>
<sequence length="104" mass="11709">MAFIVMAIRFSWEIIALIIYSLWGYEKAKWLGAILIPLLVATIWALFGSPAATFKLVGIYKIGLELSIFFIAAYLLFKLQHLSLAVAYGTVALFISILIIWLKI</sequence>
<reference evidence="2 3" key="1">
    <citation type="submission" date="2016-12" db="EMBL/GenBank/DDBJ databases">
        <title>The whole genome sequencing and assembly of Bacillus cohnii DSM 6307T strain.</title>
        <authorList>
            <person name="Lee Y.-J."/>
            <person name="Yi H."/>
            <person name="Bahn Y.-S."/>
            <person name="Kim J.F."/>
            <person name="Lee D.-W."/>
        </authorList>
    </citation>
    <scope>NUCLEOTIDE SEQUENCE [LARGE SCALE GENOMIC DNA]</scope>
    <source>
        <strain evidence="2 3">DSM 6307</strain>
    </source>
</reference>
<evidence type="ECO:0000256" key="1">
    <source>
        <dbReference type="SAM" id="Phobius"/>
    </source>
</evidence>
<keyword evidence="1" id="KW-1133">Transmembrane helix</keyword>
<feature type="transmembrane region" description="Helical" evidence="1">
    <location>
        <begin position="30"/>
        <end position="47"/>
    </location>
</feature>
<feature type="transmembrane region" description="Helical" evidence="1">
    <location>
        <begin position="84"/>
        <end position="102"/>
    </location>
</feature>
<dbReference type="Proteomes" id="UP000215224">
    <property type="component" value="Chromosome"/>
</dbReference>
<evidence type="ECO:0008006" key="4">
    <source>
        <dbReference type="Google" id="ProtNLM"/>
    </source>
</evidence>
<accession>A0A223KWQ6</accession>
<name>A0A223KWQ6_9BACI</name>
<feature type="transmembrane region" description="Helical" evidence="1">
    <location>
        <begin position="6"/>
        <end position="23"/>
    </location>
</feature>
<keyword evidence="1" id="KW-0812">Transmembrane</keyword>
<keyword evidence="1" id="KW-0472">Membrane</keyword>
<dbReference type="RefSeq" id="WP_066416043.1">
    <property type="nucleotide sequence ID" value="NZ_CP018866.1"/>
</dbReference>
<proteinExistence type="predicted"/>
<dbReference type="InterPro" id="IPR021214">
    <property type="entry name" value="DUF2568"/>
</dbReference>
<evidence type="ECO:0000313" key="2">
    <source>
        <dbReference type="EMBL" id="AST93834.1"/>
    </source>
</evidence>
<dbReference type="Pfam" id="PF10823">
    <property type="entry name" value="DUF2568"/>
    <property type="match status" value="1"/>
</dbReference>